<evidence type="ECO:0000313" key="3">
    <source>
        <dbReference type="Proteomes" id="UP000823388"/>
    </source>
</evidence>
<feature type="compositionally biased region" description="Low complexity" evidence="1">
    <location>
        <begin position="258"/>
        <end position="269"/>
    </location>
</feature>
<gene>
    <name evidence="2" type="ORF">PVAP13_2NG309418</name>
</gene>
<feature type="compositionally biased region" description="Basic and acidic residues" evidence="1">
    <location>
        <begin position="76"/>
        <end position="85"/>
    </location>
</feature>
<evidence type="ECO:0000256" key="1">
    <source>
        <dbReference type="SAM" id="MobiDB-lite"/>
    </source>
</evidence>
<dbReference type="EMBL" id="CM029040">
    <property type="protein sequence ID" value="KAG2634778.1"/>
    <property type="molecule type" value="Genomic_DNA"/>
</dbReference>
<protein>
    <submittedName>
        <fullName evidence="2">Uncharacterized protein</fullName>
    </submittedName>
</protein>
<proteinExistence type="predicted"/>
<accession>A0A8T0VJ01</accession>
<reference evidence="2" key="1">
    <citation type="submission" date="2020-05" db="EMBL/GenBank/DDBJ databases">
        <title>WGS assembly of Panicum virgatum.</title>
        <authorList>
            <person name="Lovell J.T."/>
            <person name="Jenkins J."/>
            <person name="Shu S."/>
            <person name="Juenger T.E."/>
            <person name="Schmutz J."/>
        </authorList>
    </citation>
    <scope>NUCLEOTIDE SEQUENCE</scope>
    <source>
        <strain evidence="2">AP13</strain>
    </source>
</reference>
<feature type="compositionally biased region" description="Pro residues" evidence="1">
    <location>
        <begin position="177"/>
        <end position="206"/>
    </location>
</feature>
<name>A0A8T0VJ01_PANVG</name>
<feature type="compositionally biased region" description="Low complexity" evidence="1">
    <location>
        <begin position="119"/>
        <end position="133"/>
    </location>
</feature>
<feature type="region of interest" description="Disordered" evidence="1">
    <location>
        <begin position="351"/>
        <end position="394"/>
    </location>
</feature>
<sequence length="394" mass="40330">MRPTCQTLFLFYPTPSLLSLPRARLRSSTPRLLAGTPLSPSAPLGSAGGGADLAMATRSSLVRGGRSLGAAAAELPRARRAESGRVEAAVAAGSQTGARRRSSSGGRDAAGARGRRGLRAPAAATAAAGQQMEGAGGHGHGAPAYRCEHRYRRCLPARGRAAPLAGRRPPGRGPAQPRDPPPASSLPRGGSPPPCRRPPPLPPTPPLGGREERARGRMLEGREDATVARLIAARAPPRPAAASCTSTSPATLAPPTPRSSSSAHRAGASELELRVPSSGRSGRLHAAPPPPSSLLLSPPSHPPSRATPGGGGSLELGGAAEARLKLGLTSRHPPCFLLGLERIYGRPTRLASTSPALGSPAAVPGVALRPSLLPLRRQRRPSPTSRSTPGFRSE</sequence>
<dbReference type="Proteomes" id="UP000823388">
    <property type="component" value="Chromosome 2N"/>
</dbReference>
<organism evidence="2 3">
    <name type="scientific">Panicum virgatum</name>
    <name type="common">Blackwell switchgrass</name>
    <dbReference type="NCBI Taxonomy" id="38727"/>
    <lineage>
        <taxon>Eukaryota</taxon>
        <taxon>Viridiplantae</taxon>
        <taxon>Streptophyta</taxon>
        <taxon>Embryophyta</taxon>
        <taxon>Tracheophyta</taxon>
        <taxon>Spermatophyta</taxon>
        <taxon>Magnoliopsida</taxon>
        <taxon>Liliopsida</taxon>
        <taxon>Poales</taxon>
        <taxon>Poaceae</taxon>
        <taxon>PACMAD clade</taxon>
        <taxon>Panicoideae</taxon>
        <taxon>Panicodae</taxon>
        <taxon>Paniceae</taxon>
        <taxon>Panicinae</taxon>
        <taxon>Panicum</taxon>
        <taxon>Panicum sect. Hiantes</taxon>
    </lineage>
</organism>
<comment type="caution">
    <text evidence="2">The sequence shown here is derived from an EMBL/GenBank/DDBJ whole genome shotgun (WGS) entry which is preliminary data.</text>
</comment>
<dbReference type="AlphaFoldDB" id="A0A8T0VJ01"/>
<evidence type="ECO:0000313" key="2">
    <source>
        <dbReference type="EMBL" id="KAG2634778.1"/>
    </source>
</evidence>
<feature type="compositionally biased region" description="Basic and acidic residues" evidence="1">
    <location>
        <begin position="209"/>
        <end position="226"/>
    </location>
</feature>
<feature type="region of interest" description="Disordered" evidence="1">
    <location>
        <begin position="158"/>
        <end position="316"/>
    </location>
</feature>
<feature type="compositionally biased region" description="Low complexity" evidence="1">
    <location>
        <begin position="368"/>
        <end position="394"/>
    </location>
</feature>
<feature type="compositionally biased region" description="Low complexity" evidence="1">
    <location>
        <begin position="91"/>
        <end position="112"/>
    </location>
</feature>
<feature type="region of interest" description="Disordered" evidence="1">
    <location>
        <begin position="75"/>
        <end position="141"/>
    </location>
</feature>
<feature type="compositionally biased region" description="Low complexity" evidence="1">
    <location>
        <begin position="232"/>
        <end position="251"/>
    </location>
</feature>
<keyword evidence="3" id="KW-1185">Reference proteome</keyword>
<feature type="compositionally biased region" description="Low complexity" evidence="1">
    <location>
        <begin position="158"/>
        <end position="176"/>
    </location>
</feature>